<dbReference type="RefSeq" id="WP_124585496.1">
    <property type="nucleotide sequence ID" value="NZ_QTQV01000039.1"/>
</dbReference>
<evidence type="ECO:0000259" key="1">
    <source>
        <dbReference type="Pfam" id="PF21781"/>
    </source>
</evidence>
<name>A0A3N8NZE4_9BURK</name>
<dbReference type="Pfam" id="PF21781">
    <property type="entry name" value="DUF6876"/>
    <property type="match status" value="1"/>
</dbReference>
<dbReference type="AlphaFoldDB" id="A0A3N8NZE4"/>
<comment type="caution">
    <text evidence="2">The sequence shown here is derived from an EMBL/GenBank/DDBJ whole genome shotgun (WGS) entry which is preliminary data.</text>
</comment>
<accession>A0A3N8NZE4</accession>
<organism evidence="2 3">
    <name type="scientific">Burkholderia contaminans</name>
    <dbReference type="NCBI Taxonomy" id="488447"/>
    <lineage>
        <taxon>Bacteria</taxon>
        <taxon>Pseudomonadati</taxon>
        <taxon>Pseudomonadota</taxon>
        <taxon>Betaproteobacteria</taxon>
        <taxon>Burkholderiales</taxon>
        <taxon>Burkholderiaceae</taxon>
        <taxon>Burkholderia</taxon>
        <taxon>Burkholderia cepacia complex</taxon>
    </lineage>
</organism>
<evidence type="ECO:0000313" key="3">
    <source>
        <dbReference type="Proteomes" id="UP000277921"/>
    </source>
</evidence>
<feature type="domain" description="DUF6876" evidence="1">
    <location>
        <begin position="10"/>
        <end position="128"/>
    </location>
</feature>
<protein>
    <recommendedName>
        <fullName evidence="1">DUF6876 domain-containing protein</fullName>
    </recommendedName>
</protein>
<sequence>MSQTDTLDAQTLAMFTGTENYYNQGPVLKHAIVTDGVHYLMTHGMAWLVTDALAVVVTRTQHDGFWSITFTPHADGSGELVITDGNELEIHRQHYARHAYTLTAPLRLFAVFTDIERPRWLAMLASEY</sequence>
<evidence type="ECO:0000313" key="2">
    <source>
        <dbReference type="EMBL" id="RQT04355.1"/>
    </source>
</evidence>
<dbReference type="InterPro" id="IPR049241">
    <property type="entry name" value="DUF6876"/>
</dbReference>
<dbReference type="Proteomes" id="UP000277921">
    <property type="component" value="Unassembled WGS sequence"/>
</dbReference>
<proteinExistence type="predicted"/>
<reference evidence="2 3" key="1">
    <citation type="submission" date="2018-08" db="EMBL/GenBank/DDBJ databases">
        <title>Comparative analysis of Burkholderia isolates from Puerto Rico.</title>
        <authorList>
            <person name="Hall C."/>
            <person name="Sahl J."/>
            <person name="Wagner D."/>
        </authorList>
    </citation>
    <scope>NUCLEOTIDE SEQUENCE [LARGE SCALE GENOMIC DNA]</scope>
    <source>
        <strain evidence="2 3">Bp9025</strain>
    </source>
</reference>
<dbReference type="EMBL" id="QTQV01000039">
    <property type="protein sequence ID" value="RQT04355.1"/>
    <property type="molecule type" value="Genomic_DNA"/>
</dbReference>
<gene>
    <name evidence="2" type="ORF">DF051_36970</name>
</gene>